<dbReference type="STRING" id="1798561.A3B87_02835"/>
<dbReference type="Gene3D" id="3.40.50.150">
    <property type="entry name" value="Vaccinia Virus protein VP39"/>
    <property type="match status" value="1"/>
</dbReference>
<dbReference type="InterPro" id="IPR013216">
    <property type="entry name" value="Methyltransf_11"/>
</dbReference>
<evidence type="ECO:0000313" key="3">
    <source>
        <dbReference type="Proteomes" id="UP000179136"/>
    </source>
</evidence>
<dbReference type="InterPro" id="IPR029063">
    <property type="entry name" value="SAM-dependent_MTases_sf"/>
</dbReference>
<gene>
    <name evidence="2" type="ORF">A3B87_02835</name>
</gene>
<evidence type="ECO:0000313" key="2">
    <source>
        <dbReference type="EMBL" id="OGG87531.1"/>
    </source>
</evidence>
<comment type="caution">
    <text evidence="2">The sequence shown here is derived from an EMBL/GenBank/DDBJ whole genome shotgun (WGS) entry which is preliminary data.</text>
</comment>
<dbReference type="CDD" id="cd02440">
    <property type="entry name" value="AdoMet_MTases"/>
    <property type="match status" value="1"/>
</dbReference>
<accession>A0A1F6FNU9</accession>
<reference evidence="2 3" key="1">
    <citation type="journal article" date="2016" name="Nat. Commun.">
        <title>Thousands of microbial genomes shed light on interconnected biogeochemical processes in an aquifer system.</title>
        <authorList>
            <person name="Anantharaman K."/>
            <person name="Brown C.T."/>
            <person name="Hug L.A."/>
            <person name="Sharon I."/>
            <person name="Castelle C.J."/>
            <person name="Probst A.J."/>
            <person name="Thomas B.C."/>
            <person name="Singh A."/>
            <person name="Wilkins M.J."/>
            <person name="Karaoz U."/>
            <person name="Brodie E.L."/>
            <person name="Williams K.H."/>
            <person name="Hubbard S.S."/>
            <person name="Banfield J.F."/>
        </authorList>
    </citation>
    <scope>NUCLEOTIDE SEQUENCE [LARGE SCALE GENOMIC DNA]</scope>
</reference>
<organism evidence="2 3">
    <name type="scientific">Candidatus Kuenenbacteria bacterium RIFCSPHIGHO2_02_FULL_39_13</name>
    <dbReference type="NCBI Taxonomy" id="1798561"/>
    <lineage>
        <taxon>Bacteria</taxon>
        <taxon>Candidatus Kueneniibacteriota</taxon>
    </lineage>
</organism>
<protein>
    <recommendedName>
        <fullName evidence="1">Methyltransferase type 11 domain-containing protein</fullName>
    </recommendedName>
</protein>
<proteinExistence type="predicted"/>
<evidence type="ECO:0000259" key="1">
    <source>
        <dbReference type="Pfam" id="PF08241"/>
    </source>
</evidence>
<dbReference type="Proteomes" id="UP000179136">
    <property type="component" value="Unassembled WGS sequence"/>
</dbReference>
<dbReference type="Pfam" id="PF08241">
    <property type="entry name" value="Methyltransf_11"/>
    <property type="match status" value="1"/>
</dbReference>
<dbReference type="SUPFAM" id="SSF53335">
    <property type="entry name" value="S-adenosyl-L-methionine-dependent methyltransferases"/>
    <property type="match status" value="1"/>
</dbReference>
<name>A0A1F6FNU9_9BACT</name>
<sequence length="228" mass="26375">MPQDIAWENEYQNPQLITKEDRPQKDVLRFFKFLKKVGGIALENLTVLDLGSGTGRNANYLAELGNKVIGLEISPTAIDLAESRAKEMRIEVEYLLHDIGSVYPFGNETFDLVLDVTSSNSLNSKEREIYLSEVFRVLKKGGYFFVKGLCKEGDKNAKALIKINPGLEPDTYINEDMNLIERVFTQQDFINLYAKYFKIIKLIKKTNYTRFRGQSYKRNFWLAYMKKI</sequence>
<dbReference type="GO" id="GO:0010420">
    <property type="term" value="F:polyprenyldihydroxybenzoate methyltransferase activity"/>
    <property type="evidence" value="ECO:0007669"/>
    <property type="project" value="TreeGrafter"/>
</dbReference>
<feature type="domain" description="Methyltransferase type 11" evidence="1">
    <location>
        <begin position="48"/>
        <end position="146"/>
    </location>
</feature>
<dbReference type="PANTHER" id="PTHR43464">
    <property type="entry name" value="METHYLTRANSFERASE"/>
    <property type="match status" value="1"/>
</dbReference>
<dbReference type="AlphaFoldDB" id="A0A1F6FNU9"/>
<dbReference type="PANTHER" id="PTHR43464:SF23">
    <property type="entry name" value="JUVENILE HORMONE ACID O-METHYLTRANSFERASE"/>
    <property type="match status" value="1"/>
</dbReference>
<dbReference type="EMBL" id="MFMW01000009">
    <property type="protein sequence ID" value="OGG87531.1"/>
    <property type="molecule type" value="Genomic_DNA"/>
</dbReference>